<evidence type="ECO:0000313" key="3">
    <source>
        <dbReference type="EMBL" id="CAL4131857.1"/>
    </source>
</evidence>
<organism evidence="3 4">
    <name type="scientific">Meganyctiphanes norvegica</name>
    <name type="common">Northern krill</name>
    <name type="synonym">Thysanopoda norvegica</name>
    <dbReference type="NCBI Taxonomy" id="48144"/>
    <lineage>
        <taxon>Eukaryota</taxon>
        <taxon>Metazoa</taxon>
        <taxon>Ecdysozoa</taxon>
        <taxon>Arthropoda</taxon>
        <taxon>Crustacea</taxon>
        <taxon>Multicrustacea</taxon>
        <taxon>Malacostraca</taxon>
        <taxon>Eumalacostraca</taxon>
        <taxon>Eucarida</taxon>
        <taxon>Euphausiacea</taxon>
        <taxon>Euphausiidae</taxon>
        <taxon>Meganyctiphanes</taxon>
    </lineage>
</organism>
<name>A0AAV2RR92_MEGNR</name>
<keyword evidence="2" id="KW-1133">Transmembrane helix</keyword>
<dbReference type="EMBL" id="CAXKWB010027491">
    <property type="protein sequence ID" value="CAL4131857.1"/>
    <property type="molecule type" value="Genomic_DNA"/>
</dbReference>
<reference evidence="3 4" key="1">
    <citation type="submission" date="2024-05" db="EMBL/GenBank/DDBJ databases">
        <authorList>
            <person name="Wallberg A."/>
        </authorList>
    </citation>
    <scope>NUCLEOTIDE SEQUENCE [LARGE SCALE GENOMIC DNA]</scope>
</reference>
<feature type="non-terminal residue" evidence="3">
    <location>
        <position position="344"/>
    </location>
</feature>
<feature type="transmembrane region" description="Helical" evidence="2">
    <location>
        <begin position="15"/>
        <end position="36"/>
    </location>
</feature>
<sequence length="344" mass="39075">MNVKAALINVTDLRLSVKLIVLFILIIILKAGVCSISHNGAAYTRSGEVCIKFKYAGRWYHHGQCAGHAKSWCATSTRGYKYDKWDHCTRNPCKYHKCSSNRKCYNIGTQANCRPICPSDICGVNTNCVAQNHKAVCFCKPGYIGNPYLGCRAECVGSEYISSNMSSLHPFNRNTSASISLLPGIGKHFVSFEVGEMTVFQFLTSLKLQVILRQEELTEKWILEGKVIDDMNRPMFNHFEHITLPIPPPYGEWLSLRFLITNKEVTISLTWDKCTNIQSFSLTMPGNFKKKSLYIRSGNVRISKPFQVAWDCRERDSRQYNPVTTVDDNSPNNYKPNLDKNCKK</sequence>
<comment type="caution">
    <text evidence="3">The sequence shown here is derived from an EMBL/GenBank/DDBJ whole genome shotgun (WGS) entry which is preliminary data.</text>
</comment>
<dbReference type="Proteomes" id="UP001497623">
    <property type="component" value="Unassembled WGS sequence"/>
</dbReference>
<evidence type="ECO:0000313" key="4">
    <source>
        <dbReference type="Proteomes" id="UP001497623"/>
    </source>
</evidence>
<feature type="region of interest" description="Disordered" evidence="1">
    <location>
        <begin position="321"/>
        <end position="344"/>
    </location>
</feature>
<keyword evidence="4" id="KW-1185">Reference proteome</keyword>
<dbReference type="AlphaFoldDB" id="A0AAV2RR92"/>
<proteinExistence type="predicted"/>
<gene>
    <name evidence="3" type="ORF">MNOR_LOCUS26893</name>
</gene>
<accession>A0AAV2RR92</accession>
<evidence type="ECO:0000256" key="2">
    <source>
        <dbReference type="SAM" id="Phobius"/>
    </source>
</evidence>
<keyword evidence="2" id="KW-0472">Membrane</keyword>
<protein>
    <submittedName>
        <fullName evidence="3">Uncharacterized protein</fullName>
    </submittedName>
</protein>
<feature type="compositionally biased region" description="Polar residues" evidence="1">
    <location>
        <begin position="321"/>
        <end position="335"/>
    </location>
</feature>
<evidence type="ECO:0000256" key="1">
    <source>
        <dbReference type="SAM" id="MobiDB-lite"/>
    </source>
</evidence>
<keyword evidence="2" id="KW-0812">Transmembrane</keyword>